<dbReference type="RefSeq" id="WP_025356339.1">
    <property type="nucleotide sequence ID" value="NZ_CP007155.1"/>
</dbReference>
<evidence type="ECO:0000313" key="4">
    <source>
        <dbReference type="Proteomes" id="UP000019225"/>
    </source>
</evidence>
<protein>
    <submittedName>
        <fullName evidence="3">Putative secreted protein</fullName>
    </submittedName>
</protein>
<dbReference type="OrthoDB" id="128043at2"/>
<proteinExistence type="predicted"/>
<dbReference type="PROSITE" id="PS51257">
    <property type="entry name" value="PROKAR_LIPOPROTEIN"/>
    <property type="match status" value="1"/>
</dbReference>
<feature type="signal peptide" evidence="2">
    <location>
        <begin position="1"/>
        <end position="24"/>
    </location>
</feature>
<reference evidence="3 4" key="1">
    <citation type="journal article" date="2014" name="BMC Genomics">
        <title>Complete genome sequence of producer of the glycopeptide antibiotic Aculeximycin Kutzneria albida DSM 43870T, a representative of minor genus of Pseudonocardiaceae.</title>
        <authorList>
            <person name="Rebets Y."/>
            <person name="Tokovenko B."/>
            <person name="Lushchyk I."/>
            <person name="Ruckert C."/>
            <person name="Zaburannyi N."/>
            <person name="Bechthold A."/>
            <person name="Kalinowski J."/>
            <person name="Luzhetskyy A."/>
        </authorList>
    </citation>
    <scope>NUCLEOTIDE SEQUENCE [LARGE SCALE GENOMIC DNA]</scope>
    <source>
        <strain evidence="3">DSM 43870</strain>
    </source>
</reference>
<feature type="compositionally biased region" description="Polar residues" evidence="1">
    <location>
        <begin position="125"/>
        <end position="140"/>
    </location>
</feature>
<gene>
    <name evidence="3" type="ORF">KALB_2826</name>
</gene>
<keyword evidence="4" id="KW-1185">Reference proteome</keyword>
<evidence type="ECO:0000256" key="1">
    <source>
        <dbReference type="SAM" id="MobiDB-lite"/>
    </source>
</evidence>
<evidence type="ECO:0000256" key="2">
    <source>
        <dbReference type="SAM" id="SignalP"/>
    </source>
</evidence>
<dbReference type="KEGG" id="kal:KALB_2826"/>
<dbReference type="Proteomes" id="UP000019225">
    <property type="component" value="Chromosome"/>
</dbReference>
<dbReference type="eggNOG" id="COG2372">
    <property type="taxonomic scope" value="Bacteria"/>
</dbReference>
<accession>W5WDD0</accession>
<organism evidence="3 4">
    <name type="scientific">Kutzneria albida DSM 43870</name>
    <dbReference type="NCBI Taxonomy" id="1449976"/>
    <lineage>
        <taxon>Bacteria</taxon>
        <taxon>Bacillati</taxon>
        <taxon>Actinomycetota</taxon>
        <taxon>Actinomycetes</taxon>
        <taxon>Pseudonocardiales</taxon>
        <taxon>Pseudonocardiaceae</taxon>
        <taxon>Kutzneria</taxon>
    </lineage>
</organism>
<sequence length="251" mass="26642">MLFRRTLLAAAALATLTACSQAPAEHDMSAMPMPDAGTYKVSSTSTVDNADYRFTIVDGGGKTVTQFEPDQTKLMHFYLIRSDLTGFQHVHPTMAADGTWTAPLTPAGPGDYRVYATFTTGGKEQVVGQPTQVPGTATSTPLPPASASAQADGYTVSLEGEPMAGMAHSLKVTISKDGKPVTDLQPYLGTSAHLSAFHEGDLEFAHLHPESANGAELSFHAVLPKSGNYRLFVQFQTNDTLHTAALTLKVS</sequence>
<dbReference type="EMBL" id="CP007155">
    <property type="protein sequence ID" value="AHH96194.1"/>
    <property type="molecule type" value="Genomic_DNA"/>
</dbReference>
<dbReference type="STRING" id="1449976.KALB_2826"/>
<dbReference type="PATRIC" id="fig|1449976.3.peg.2839"/>
<dbReference type="HOGENOM" id="CLU_055269_0_1_11"/>
<evidence type="ECO:0000313" key="3">
    <source>
        <dbReference type="EMBL" id="AHH96194.1"/>
    </source>
</evidence>
<name>W5WDD0_9PSEU</name>
<feature type="chain" id="PRO_5004875107" evidence="2">
    <location>
        <begin position="25"/>
        <end position="251"/>
    </location>
</feature>
<keyword evidence="2" id="KW-0732">Signal</keyword>
<dbReference type="AlphaFoldDB" id="W5WDD0"/>
<feature type="region of interest" description="Disordered" evidence="1">
    <location>
        <begin position="125"/>
        <end position="148"/>
    </location>
</feature>